<name>A0A8B4I1A8_PSEFL</name>
<sequence>MNTVLQIACFLGFYLVLHYPITDAILRKRLAVTCLVAGLALAF</sequence>
<evidence type="ECO:0000313" key="1">
    <source>
        <dbReference type="EMBL" id="SQF88916.1"/>
    </source>
</evidence>
<gene>
    <name evidence="1" type="ORF">NCTC10038_00279</name>
</gene>
<proteinExistence type="predicted"/>
<dbReference type="EMBL" id="LS483372">
    <property type="protein sequence ID" value="SQF88916.1"/>
    <property type="molecule type" value="Genomic_DNA"/>
</dbReference>
<accession>A0A8B4I1A8</accession>
<dbReference type="Proteomes" id="UP000248640">
    <property type="component" value="Chromosome 1"/>
</dbReference>
<organism evidence="1 2">
    <name type="scientific">Pseudomonas fluorescens</name>
    <dbReference type="NCBI Taxonomy" id="294"/>
    <lineage>
        <taxon>Bacteria</taxon>
        <taxon>Pseudomonadati</taxon>
        <taxon>Pseudomonadota</taxon>
        <taxon>Gammaproteobacteria</taxon>
        <taxon>Pseudomonadales</taxon>
        <taxon>Pseudomonadaceae</taxon>
        <taxon>Pseudomonas</taxon>
    </lineage>
</organism>
<reference evidence="1 2" key="1">
    <citation type="submission" date="2018-06" db="EMBL/GenBank/DDBJ databases">
        <authorList>
            <consortium name="Pathogen Informatics"/>
            <person name="Doyle S."/>
        </authorList>
    </citation>
    <scope>NUCLEOTIDE SEQUENCE [LARGE SCALE GENOMIC DNA]</scope>
    <source>
        <strain evidence="1 2">NCTC10038</strain>
    </source>
</reference>
<dbReference type="AlphaFoldDB" id="A0A8B4I1A8"/>
<protein>
    <submittedName>
        <fullName evidence="1">Uncharacterized protein</fullName>
    </submittedName>
</protein>
<evidence type="ECO:0000313" key="2">
    <source>
        <dbReference type="Proteomes" id="UP000248640"/>
    </source>
</evidence>